<proteinExistence type="predicted"/>
<protein>
    <submittedName>
        <fullName evidence="1">Uncharacterized protein</fullName>
    </submittedName>
</protein>
<sequence length="65" mass="7760">MKYKLNMSYEMYNILKRIAHKKNVAVSELFRRAVQWVVLERELENTGGEILIDKGYGERVRVLPY</sequence>
<comment type="caution">
    <text evidence="1">The sequence shown here is derived from an EMBL/GenBank/DDBJ whole genome shotgun (WGS) entry which is preliminary data.</text>
</comment>
<accession>A0A0F9UL97</accession>
<organism evidence="1">
    <name type="scientific">marine sediment metagenome</name>
    <dbReference type="NCBI Taxonomy" id="412755"/>
    <lineage>
        <taxon>unclassified sequences</taxon>
        <taxon>metagenomes</taxon>
        <taxon>ecological metagenomes</taxon>
    </lineage>
</organism>
<name>A0A0F9UL97_9ZZZZ</name>
<gene>
    <name evidence="1" type="ORF">LCGC14_0593210</name>
</gene>
<dbReference type="EMBL" id="LAZR01000932">
    <property type="protein sequence ID" value="KKN54343.1"/>
    <property type="molecule type" value="Genomic_DNA"/>
</dbReference>
<evidence type="ECO:0000313" key="1">
    <source>
        <dbReference type="EMBL" id="KKN54343.1"/>
    </source>
</evidence>
<reference evidence="1" key="1">
    <citation type="journal article" date="2015" name="Nature">
        <title>Complex archaea that bridge the gap between prokaryotes and eukaryotes.</title>
        <authorList>
            <person name="Spang A."/>
            <person name="Saw J.H."/>
            <person name="Jorgensen S.L."/>
            <person name="Zaremba-Niedzwiedzka K."/>
            <person name="Martijn J."/>
            <person name="Lind A.E."/>
            <person name="van Eijk R."/>
            <person name="Schleper C."/>
            <person name="Guy L."/>
            <person name="Ettema T.J."/>
        </authorList>
    </citation>
    <scope>NUCLEOTIDE SEQUENCE</scope>
</reference>
<dbReference type="AlphaFoldDB" id="A0A0F9UL97"/>